<gene>
    <name evidence="4" type="ORF">GCM10009767_05970</name>
</gene>
<dbReference type="Proteomes" id="UP001501204">
    <property type="component" value="Unassembled WGS sequence"/>
</dbReference>
<accession>A0ABN2K7Q5</accession>
<name>A0ABN2K7Q5_9MICC</name>
<evidence type="ECO:0000313" key="5">
    <source>
        <dbReference type="Proteomes" id="UP001501204"/>
    </source>
</evidence>
<feature type="domain" description="AB hydrolase-1" evidence="3">
    <location>
        <begin position="88"/>
        <end position="327"/>
    </location>
</feature>
<comment type="caution">
    <text evidence="4">The sequence shown here is derived from an EMBL/GenBank/DDBJ whole genome shotgun (WGS) entry which is preliminary data.</text>
</comment>
<keyword evidence="2" id="KW-1133">Transmembrane helix</keyword>
<evidence type="ECO:0000313" key="4">
    <source>
        <dbReference type="EMBL" id="GAA1749849.1"/>
    </source>
</evidence>
<protein>
    <submittedName>
        <fullName evidence="4">Alpha/beta hydrolase</fullName>
    </submittedName>
</protein>
<keyword evidence="4" id="KW-0378">Hydrolase</keyword>
<dbReference type="InterPro" id="IPR029058">
    <property type="entry name" value="AB_hydrolase_fold"/>
</dbReference>
<evidence type="ECO:0000256" key="2">
    <source>
        <dbReference type="SAM" id="Phobius"/>
    </source>
</evidence>
<proteinExistence type="predicted"/>
<feature type="transmembrane region" description="Helical" evidence="2">
    <location>
        <begin position="31"/>
        <end position="56"/>
    </location>
</feature>
<reference evidence="4 5" key="1">
    <citation type="journal article" date="2019" name="Int. J. Syst. Evol. Microbiol.">
        <title>The Global Catalogue of Microorganisms (GCM) 10K type strain sequencing project: providing services to taxonomists for standard genome sequencing and annotation.</title>
        <authorList>
            <consortium name="The Broad Institute Genomics Platform"/>
            <consortium name="The Broad Institute Genome Sequencing Center for Infectious Disease"/>
            <person name="Wu L."/>
            <person name="Ma J."/>
        </authorList>
    </citation>
    <scope>NUCLEOTIDE SEQUENCE [LARGE SCALE GENOMIC DNA]</scope>
    <source>
        <strain evidence="4 5">JCM 14735</strain>
    </source>
</reference>
<dbReference type="RefSeq" id="WP_344119685.1">
    <property type="nucleotide sequence ID" value="NZ_BAAAOA010000007.1"/>
</dbReference>
<dbReference type="InterPro" id="IPR000073">
    <property type="entry name" value="AB_hydrolase_1"/>
</dbReference>
<feature type="region of interest" description="Disordered" evidence="1">
    <location>
        <begin position="1"/>
        <end position="25"/>
    </location>
</feature>
<organism evidence="4 5">
    <name type="scientific">Kocuria aegyptia</name>
    <dbReference type="NCBI Taxonomy" id="330943"/>
    <lineage>
        <taxon>Bacteria</taxon>
        <taxon>Bacillati</taxon>
        <taxon>Actinomycetota</taxon>
        <taxon>Actinomycetes</taxon>
        <taxon>Micrococcales</taxon>
        <taxon>Micrococcaceae</taxon>
        <taxon>Kocuria</taxon>
    </lineage>
</organism>
<evidence type="ECO:0000259" key="3">
    <source>
        <dbReference type="Pfam" id="PF00561"/>
    </source>
</evidence>
<dbReference type="PANTHER" id="PTHR43798">
    <property type="entry name" value="MONOACYLGLYCEROL LIPASE"/>
    <property type="match status" value="1"/>
</dbReference>
<sequence length="360" mass="38402">MASHRHPDQESTGTDPTAHTGRPRRPRWRRLARFTGFAALGLLVLVLVSAGLNFALTQYERTSTDPYGRRVAVDGGSVNVVDDAADGPTVVLLSGLGTPAPALDFAPLVRELDGYRVVVVEGFGYGYSNMTAPERTVENVSQELHAALKAAGVEAPYVLGGHSLAGFYILDYVNRYPEEVSAVVGVDTTVPAFAADQDHASAAEGGGVPWDRLASSTGLVRWVLLAAPDLALPADTAHTSEERELINRMTVWNFTNPAVTDETRRIGDNAQQLEEVGFPADLPVLVLLAQDTVDNSPGWLASHEKQLQGVNDHELVVLDGGHYLHWTRSPEIAARITGFLDEQDVAAQDGAGIAAPASAG</sequence>
<dbReference type="SUPFAM" id="SSF53474">
    <property type="entry name" value="alpha/beta-Hydrolases"/>
    <property type="match status" value="1"/>
</dbReference>
<keyword evidence="5" id="KW-1185">Reference proteome</keyword>
<evidence type="ECO:0000256" key="1">
    <source>
        <dbReference type="SAM" id="MobiDB-lite"/>
    </source>
</evidence>
<keyword evidence="2" id="KW-0812">Transmembrane</keyword>
<dbReference type="Pfam" id="PF00561">
    <property type="entry name" value="Abhydrolase_1"/>
    <property type="match status" value="1"/>
</dbReference>
<dbReference type="InterPro" id="IPR050266">
    <property type="entry name" value="AB_hydrolase_sf"/>
</dbReference>
<dbReference type="Gene3D" id="3.40.50.1820">
    <property type="entry name" value="alpha/beta hydrolase"/>
    <property type="match status" value="1"/>
</dbReference>
<dbReference type="PANTHER" id="PTHR43798:SF33">
    <property type="entry name" value="HYDROLASE, PUTATIVE (AFU_ORTHOLOGUE AFUA_2G14860)-RELATED"/>
    <property type="match status" value="1"/>
</dbReference>
<keyword evidence="2" id="KW-0472">Membrane</keyword>
<dbReference type="EMBL" id="BAAAOA010000007">
    <property type="protein sequence ID" value="GAA1749849.1"/>
    <property type="molecule type" value="Genomic_DNA"/>
</dbReference>
<dbReference type="GO" id="GO:0016787">
    <property type="term" value="F:hydrolase activity"/>
    <property type="evidence" value="ECO:0007669"/>
    <property type="project" value="UniProtKB-KW"/>
</dbReference>